<protein>
    <submittedName>
        <fullName evidence="1">Uncharacterized protein</fullName>
    </submittedName>
</protein>
<comment type="caution">
    <text evidence="1">The sequence shown here is derived from an EMBL/GenBank/DDBJ whole genome shotgun (WGS) entry which is preliminary data.</text>
</comment>
<keyword evidence="2" id="KW-1185">Reference proteome</keyword>
<name>A0A0W8IBC6_9MICC</name>
<proteinExistence type="predicted"/>
<dbReference type="RefSeq" id="WP_058889642.1">
    <property type="nucleotide sequence ID" value="NZ_LQBM01000007.1"/>
</dbReference>
<evidence type="ECO:0000313" key="2">
    <source>
        <dbReference type="Proteomes" id="UP000054023"/>
    </source>
</evidence>
<dbReference type="OrthoDB" id="5148781at2"/>
<dbReference type="Proteomes" id="UP000054023">
    <property type="component" value="Unassembled WGS sequence"/>
</dbReference>
<evidence type="ECO:0000313" key="1">
    <source>
        <dbReference type="EMBL" id="KUG57265.1"/>
    </source>
</evidence>
<sequence length="403" mass="43957">MGNNNKGPSYSIASCVVETGHRLVATPDHDGFDNSALRRAGRALLTAEIAGFGPIGSGVENKRHGQGLEIRLRFYNADELGHVDQMRDEVEEAVGFSIGGWPWAIQFDLDVIDAGGGWLGGGVEWPTDRPSLHLDILPREIDRRCLVQDRGLLQVLGRRLRYRIGIDHKQNSPDRFWWTTVQTEAWIARTIVGDEHQSLNRHQRRQFNGVVQELLPLPKSSVDPLHNSPDDWGFVDLVNDPIMIVSIGPKSGGQTEADVRETLGRAGDQLQSQSRRVASEWGVTDPGVLYADALEQLAAKGLARRECDVVLLFRGGFSKSTPLTASSSRRIVDAAEALVSRGIEVVIALGHGTTSVHGLADREPAVGVFEAITPTAGAAWIVREHVNNRLVNAVVDGGQPLDP</sequence>
<dbReference type="AlphaFoldDB" id="A0A0W8IBC6"/>
<dbReference type="EMBL" id="LQBM01000007">
    <property type="protein sequence ID" value="KUG57265.1"/>
    <property type="molecule type" value="Genomic_DNA"/>
</dbReference>
<reference evidence="2" key="1">
    <citation type="submission" date="2015-12" db="EMBL/GenBank/DDBJ databases">
        <authorList>
            <person name="Nair G.R."/>
            <person name="Kaur G."/>
            <person name="Mayilraj S."/>
        </authorList>
    </citation>
    <scope>NUCLEOTIDE SEQUENCE [LARGE SCALE GENOMIC DNA]</scope>
    <source>
        <strain evidence="2">CD08_7</strain>
    </source>
</reference>
<organism evidence="1 2">
    <name type="scientific">Nesterenkonia jeotgali</name>
    <dbReference type="NCBI Taxonomy" id="317018"/>
    <lineage>
        <taxon>Bacteria</taxon>
        <taxon>Bacillati</taxon>
        <taxon>Actinomycetota</taxon>
        <taxon>Actinomycetes</taxon>
        <taxon>Micrococcales</taxon>
        <taxon>Micrococcaceae</taxon>
        <taxon>Nesterenkonia</taxon>
    </lineage>
</organism>
<gene>
    <name evidence="1" type="ORF">AVL63_13325</name>
</gene>
<accession>A0A0W8IBC6</accession>